<sequence>MDAFQLPVMNPPIRGYLRWAYLLSITSRYEKTLPWYHSNFIQLSCTKYFLEDKIEYFFDFYRGIPNELNYNNPFLLTCSVNYDILSFLKQQDDIISFFVNQIRSGYYCVAFLDESRIPHSSTYKNEAVPSFPHHVLLYGYDANARTFQIAMFDQSFIYRMLELSFDDFFEAYQSMNNLIVSKERADHHSYFYKFDDSKHYEFDKTVVVSQIKDYLASETTCNRINYNAYDLAFGLEVYEYLKKFLWALKENNPSLASRPVLRTIHVLLEHKKLMVDRIKYMEEIGVMKRDEELLKGFEELTAKVEVIRNNLIRGIRRPGTDIIPKVVAEVDNIREKEEVLMTRLLQQLEAN</sequence>
<name>A0A6G3ZTD5_9BACL</name>
<evidence type="ECO:0008006" key="2">
    <source>
        <dbReference type="Google" id="ProtNLM"/>
    </source>
</evidence>
<proteinExistence type="predicted"/>
<gene>
    <name evidence="1" type="ORF">GK047_02305</name>
</gene>
<organism evidence="1">
    <name type="scientific">Paenibacillus sp. SYP-B3998</name>
    <dbReference type="NCBI Taxonomy" id="2678564"/>
    <lineage>
        <taxon>Bacteria</taxon>
        <taxon>Bacillati</taxon>
        <taxon>Bacillota</taxon>
        <taxon>Bacilli</taxon>
        <taxon>Bacillales</taxon>
        <taxon>Paenibacillaceae</taxon>
        <taxon>Paenibacillus</taxon>
    </lineage>
</organism>
<accession>A0A6G3ZTD5</accession>
<dbReference type="RefSeq" id="WP_163940681.1">
    <property type="nucleotide sequence ID" value="NZ_JAAIKC010000001.1"/>
</dbReference>
<dbReference type="EMBL" id="JAAIKC010000001">
    <property type="protein sequence ID" value="NEW04851.1"/>
    <property type="molecule type" value="Genomic_DNA"/>
</dbReference>
<dbReference type="AlphaFoldDB" id="A0A6G3ZTD5"/>
<evidence type="ECO:0000313" key="1">
    <source>
        <dbReference type="EMBL" id="NEW04851.1"/>
    </source>
</evidence>
<comment type="caution">
    <text evidence="1">The sequence shown here is derived from an EMBL/GenBank/DDBJ whole genome shotgun (WGS) entry which is preliminary data.</text>
</comment>
<reference evidence="1" key="1">
    <citation type="submission" date="2020-02" db="EMBL/GenBank/DDBJ databases">
        <authorList>
            <person name="Shen X.-R."/>
            <person name="Zhang Y.-X."/>
        </authorList>
    </citation>
    <scope>NUCLEOTIDE SEQUENCE</scope>
    <source>
        <strain evidence="1">SYP-B3998</strain>
    </source>
</reference>
<protein>
    <recommendedName>
        <fullName evidence="2">Butirosin biosynthesis protein H N-terminal domain-containing protein</fullName>
    </recommendedName>
</protein>